<evidence type="ECO:0000313" key="1">
    <source>
        <dbReference type="EMBL" id="KAG5557647.1"/>
    </source>
</evidence>
<keyword evidence="2" id="KW-1185">Reference proteome</keyword>
<protein>
    <submittedName>
        <fullName evidence="1">Uncharacterized protein</fullName>
    </submittedName>
</protein>
<gene>
    <name evidence="1" type="ORF">RHGRI_007782</name>
</gene>
<comment type="caution">
    <text evidence="1">The sequence shown here is derived from an EMBL/GenBank/DDBJ whole genome shotgun (WGS) entry which is preliminary data.</text>
</comment>
<sequence>MRVVDFNVPDATMRSVFELETPRLVRVLSEARKRVLGSGLGCMEAWKQQRCSLMICYELASKETLHSSGFARLVSDIGACYK</sequence>
<organism evidence="1 2">
    <name type="scientific">Rhododendron griersonianum</name>
    <dbReference type="NCBI Taxonomy" id="479676"/>
    <lineage>
        <taxon>Eukaryota</taxon>
        <taxon>Viridiplantae</taxon>
        <taxon>Streptophyta</taxon>
        <taxon>Embryophyta</taxon>
        <taxon>Tracheophyta</taxon>
        <taxon>Spermatophyta</taxon>
        <taxon>Magnoliopsida</taxon>
        <taxon>eudicotyledons</taxon>
        <taxon>Gunneridae</taxon>
        <taxon>Pentapetalae</taxon>
        <taxon>asterids</taxon>
        <taxon>Ericales</taxon>
        <taxon>Ericaceae</taxon>
        <taxon>Ericoideae</taxon>
        <taxon>Rhodoreae</taxon>
        <taxon>Rhododendron</taxon>
    </lineage>
</organism>
<dbReference type="Proteomes" id="UP000823749">
    <property type="component" value="Chromosome 3"/>
</dbReference>
<dbReference type="AlphaFoldDB" id="A0AAV6KY70"/>
<accession>A0AAV6KY70</accession>
<reference evidence="1" key="1">
    <citation type="submission" date="2020-08" db="EMBL/GenBank/DDBJ databases">
        <title>Plant Genome Project.</title>
        <authorList>
            <person name="Zhang R.-G."/>
        </authorList>
    </citation>
    <scope>NUCLEOTIDE SEQUENCE</scope>
    <source>
        <strain evidence="1">WSP0</strain>
        <tissue evidence="1">Leaf</tissue>
    </source>
</reference>
<name>A0AAV6KY70_9ERIC</name>
<proteinExistence type="predicted"/>
<dbReference type="EMBL" id="JACTNZ010000003">
    <property type="protein sequence ID" value="KAG5557647.1"/>
    <property type="molecule type" value="Genomic_DNA"/>
</dbReference>
<evidence type="ECO:0000313" key="2">
    <source>
        <dbReference type="Proteomes" id="UP000823749"/>
    </source>
</evidence>